<comment type="caution">
    <text evidence="2">The sequence shown here is derived from an EMBL/GenBank/DDBJ whole genome shotgun (WGS) entry which is preliminary data.</text>
</comment>
<evidence type="ECO:0000256" key="1">
    <source>
        <dbReference type="SAM" id="MobiDB-lite"/>
    </source>
</evidence>
<dbReference type="AlphaFoldDB" id="A0A834WI42"/>
<name>A0A834WI42_9FABA</name>
<evidence type="ECO:0000313" key="3">
    <source>
        <dbReference type="Proteomes" id="UP000634136"/>
    </source>
</evidence>
<keyword evidence="3" id="KW-1185">Reference proteome</keyword>
<dbReference type="Proteomes" id="UP000634136">
    <property type="component" value="Unassembled WGS sequence"/>
</dbReference>
<accession>A0A834WI42</accession>
<sequence length="101" mass="11510">MNDDVNHHRLAPLKNQSPVGQLFFYSKSHVHMLSQNDPCDMRKPPKKFQGNTSRSLGGRPRGSSSLKNQLVVGQLFFYAKSQVHMLSENDPCDTRKPPKKF</sequence>
<feature type="region of interest" description="Disordered" evidence="1">
    <location>
        <begin position="35"/>
        <end position="66"/>
    </location>
</feature>
<feature type="compositionally biased region" description="Low complexity" evidence="1">
    <location>
        <begin position="53"/>
        <end position="66"/>
    </location>
</feature>
<organism evidence="2 3">
    <name type="scientific">Senna tora</name>
    <dbReference type="NCBI Taxonomy" id="362788"/>
    <lineage>
        <taxon>Eukaryota</taxon>
        <taxon>Viridiplantae</taxon>
        <taxon>Streptophyta</taxon>
        <taxon>Embryophyta</taxon>
        <taxon>Tracheophyta</taxon>
        <taxon>Spermatophyta</taxon>
        <taxon>Magnoliopsida</taxon>
        <taxon>eudicotyledons</taxon>
        <taxon>Gunneridae</taxon>
        <taxon>Pentapetalae</taxon>
        <taxon>rosids</taxon>
        <taxon>fabids</taxon>
        <taxon>Fabales</taxon>
        <taxon>Fabaceae</taxon>
        <taxon>Caesalpinioideae</taxon>
        <taxon>Cassia clade</taxon>
        <taxon>Senna</taxon>
    </lineage>
</organism>
<gene>
    <name evidence="2" type="ORF">G2W53_027128</name>
</gene>
<reference evidence="2" key="1">
    <citation type="submission" date="2020-09" db="EMBL/GenBank/DDBJ databases">
        <title>Genome-Enabled Discovery of Anthraquinone Biosynthesis in Senna tora.</title>
        <authorList>
            <person name="Kang S.-H."/>
            <person name="Pandey R.P."/>
            <person name="Lee C.-M."/>
            <person name="Sim J.-S."/>
            <person name="Jeong J.-T."/>
            <person name="Choi B.-S."/>
            <person name="Jung M."/>
            <person name="Ginzburg D."/>
            <person name="Zhao K."/>
            <person name="Won S.Y."/>
            <person name="Oh T.-J."/>
            <person name="Yu Y."/>
            <person name="Kim N.-H."/>
            <person name="Lee O.R."/>
            <person name="Lee T.-H."/>
            <person name="Bashyal P."/>
            <person name="Kim T.-S."/>
            <person name="Lee W.-H."/>
            <person name="Kawkins C."/>
            <person name="Kim C.-K."/>
            <person name="Kim J.S."/>
            <person name="Ahn B.O."/>
            <person name="Rhee S.Y."/>
            <person name="Sohng J.K."/>
        </authorList>
    </citation>
    <scope>NUCLEOTIDE SEQUENCE</scope>
    <source>
        <tissue evidence="2">Leaf</tissue>
    </source>
</reference>
<dbReference type="EMBL" id="JAAIUW010000008">
    <property type="protein sequence ID" value="KAF7821673.1"/>
    <property type="molecule type" value="Genomic_DNA"/>
</dbReference>
<protein>
    <submittedName>
        <fullName evidence="2">Uncharacterized protein</fullName>
    </submittedName>
</protein>
<evidence type="ECO:0000313" key="2">
    <source>
        <dbReference type="EMBL" id="KAF7821673.1"/>
    </source>
</evidence>
<proteinExistence type="predicted"/>